<dbReference type="Pfam" id="PF09250">
    <property type="entry name" value="Prim-Pol"/>
    <property type="match status" value="1"/>
</dbReference>
<dbReference type="Gene3D" id="3.30.720.160">
    <property type="entry name" value="Bifunctional DNA primase/polymerase, N-terminal"/>
    <property type="match status" value="1"/>
</dbReference>
<protein>
    <recommendedName>
        <fullName evidence="1">DNA primase/polymerase bifunctional N-terminal domain-containing protein</fullName>
    </recommendedName>
</protein>
<accession>A0A7W6DGD4</accession>
<dbReference type="CDD" id="cd01125">
    <property type="entry name" value="RepA_RSF1010_like"/>
    <property type="match status" value="1"/>
</dbReference>
<organism evidence="2 3">
    <name type="scientific">Mycoplana azooxidifex</name>
    <dbReference type="NCBI Taxonomy" id="1636188"/>
    <lineage>
        <taxon>Bacteria</taxon>
        <taxon>Pseudomonadati</taxon>
        <taxon>Pseudomonadota</taxon>
        <taxon>Alphaproteobacteria</taxon>
        <taxon>Hyphomicrobiales</taxon>
        <taxon>Rhizobiaceae</taxon>
        <taxon>Mycoplana</taxon>
    </lineage>
</organism>
<sequence>MTESALTKHQHALQYAALGIRVFPLWPGTKIPALQAWQHAATTETAKVDNWWEENPHYNIGVATGRGIIAIDADVKKGKPGAQSLDALDLEILPTTFRASTPSGGSHTLLIVDRTIANRADTVDGYPGIDIRGENGYIVGIGSTTPEGTYTALNDAPIATAPDALYEVLGKRPNHQAHTDTPVVDLDTEANVAKATTWLMLRAPKAIEGEGGDQNTFQTAAMLRDFGLSQAVALDLMLEHWNESHAEPPWQPDELALKVQNAFTYATGSWGGKTAAADFDTVDEEFDVSTIDIGTPPSKEAIAAAQGKTPPKRWKIYQPGASKLKATATPLNPLIDGIINQNSFVVLYGAPNAAKTFNALDMAGAIASGQPWCGRETSHGAVLYIATEGEGGIFRRIAALAIHRGLTDDAPLFLAPVGVNLGTTEEDARAIARYGMLAAKKADLPLRLVVVDTLARSLGGGDENSAQDMGAFIRNIDLIREETGATTMVIHHTGKDENRGARGHSSLFGAADTEILVRKDGEIETTKQRDLEMLKDPLLFKLVDQAIGEDPTGRELHSAIVEYVDVSEFDAPAVLTSDELALFEVFKRLAEVSELEGRKGVVTWREWLFAFYRSRDTGWREGERPPFTERHVGTWKHAIEGVKYVIKDGRNMYRLGRGK</sequence>
<dbReference type="InterPro" id="IPR027417">
    <property type="entry name" value="P-loop_NTPase"/>
</dbReference>
<dbReference type="InterPro" id="IPR015330">
    <property type="entry name" value="DNA_primase/pol_bifunc_N"/>
</dbReference>
<proteinExistence type="predicted"/>
<evidence type="ECO:0000313" key="2">
    <source>
        <dbReference type="EMBL" id="MBB3980115.1"/>
    </source>
</evidence>
<name>A0A7W6DGD4_9HYPH</name>
<evidence type="ECO:0000259" key="1">
    <source>
        <dbReference type="SMART" id="SM00943"/>
    </source>
</evidence>
<dbReference type="EMBL" id="JACIEE010000015">
    <property type="protein sequence ID" value="MBB3980115.1"/>
    <property type="molecule type" value="Genomic_DNA"/>
</dbReference>
<dbReference type="AlphaFoldDB" id="A0A7W6DGD4"/>
<gene>
    <name evidence="2" type="ORF">GGQ64_005362</name>
</gene>
<dbReference type="Pfam" id="PF13481">
    <property type="entry name" value="AAA_25"/>
    <property type="match status" value="1"/>
</dbReference>
<comment type="caution">
    <text evidence="2">The sequence shown here is derived from an EMBL/GenBank/DDBJ whole genome shotgun (WGS) entry which is preliminary data.</text>
</comment>
<feature type="domain" description="DNA primase/polymerase bifunctional N-terminal" evidence="1">
    <location>
        <begin position="12"/>
        <end position="165"/>
    </location>
</feature>
<evidence type="ECO:0000313" key="3">
    <source>
        <dbReference type="Proteomes" id="UP000574761"/>
    </source>
</evidence>
<reference evidence="2 3" key="1">
    <citation type="submission" date="2020-08" db="EMBL/GenBank/DDBJ databases">
        <title>Genomic Encyclopedia of Type Strains, Phase IV (KMG-IV): sequencing the most valuable type-strain genomes for metagenomic binning, comparative biology and taxonomic classification.</title>
        <authorList>
            <person name="Goeker M."/>
        </authorList>
    </citation>
    <scope>NUCLEOTIDE SEQUENCE [LARGE SCALE GENOMIC DNA]</scope>
    <source>
        <strain evidence="2 3">DSM 100211</strain>
    </source>
</reference>
<dbReference type="SMART" id="SM00943">
    <property type="entry name" value="Prim-Pol"/>
    <property type="match status" value="1"/>
</dbReference>
<keyword evidence="3" id="KW-1185">Reference proteome</keyword>
<dbReference type="Proteomes" id="UP000574761">
    <property type="component" value="Unassembled WGS sequence"/>
</dbReference>
<dbReference type="Gene3D" id="3.40.50.300">
    <property type="entry name" value="P-loop containing nucleotide triphosphate hydrolases"/>
    <property type="match status" value="1"/>
</dbReference>
<dbReference type="InterPro" id="IPR038724">
    <property type="entry name" value="RepA"/>
</dbReference>
<dbReference type="SUPFAM" id="SSF52540">
    <property type="entry name" value="P-loop containing nucleoside triphosphate hydrolases"/>
    <property type="match status" value="1"/>
</dbReference>
<dbReference type="RefSeq" id="WP_183808267.1">
    <property type="nucleotide sequence ID" value="NZ_JACIEE010000015.1"/>
</dbReference>
<dbReference type="SUPFAM" id="SSF56747">
    <property type="entry name" value="Prim-pol domain"/>
    <property type="match status" value="1"/>
</dbReference>
<dbReference type="CDD" id="cd04859">
    <property type="entry name" value="Prim_Pol"/>
    <property type="match status" value="1"/>
</dbReference>